<feature type="transmembrane region" description="Helical" evidence="1">
    <location>
        <begin position="105"/>
        <end position="128"/>
    </location>
</feature>
<dbReference type="Proteomes" id="UP000056090">
    <property type="component" value="Chromosome"/>
</dbReference>
<dbReference type="AlphaFoldDB" id="A0A075NXX2"/>
<organism evidence="2 3">
    <name type="scientific">Alteromonas australica</name>
    <dbReference type="NCBI Taxonomy" id="589873"/>
    <lineage>
        <taxon>Bacteria</taxon>
        <taxon>Pseudomonadati</taxon>
        <taxon>Pseudomonadota</taxon>
        <taxon>Gammaproteobacteria</taxon>
        <taxon>Alteromonadales</taxon>
        <taxon>Alteromonadaceae</taxon>
        <taxon>Alteromonas/Salinimonas group</taxon>
        <taxon>Alteromonas</taxon>
    </lineage>
</organism>
<evidence type="ECO:0000313" key="2">
    <source>
        <dbReference type="EMBL" id="AIF97480.1"/>
    </source>
</evidence>
<sequence>MNSQERTIVSSLVVLMILLWLGFVWHRDPAFPGSFIGFGVGLSASVLMLIPLVYMIIKRNKSLKKVVTKHIAMPTLLRIHIYAGVLGPILALIHSAHRFDSATGVSLVIFMMVVVISGFVGRYVLGLISSNLKEKKRQVNELHVALSNAKQALKDAVCDVRYSTFAQTSARHIPYITLNVPTSAQSKLFKQESQVLSIIDTISDVEYSILIHDTAKVWFARWLKFHIVISMTLYVVLFFHIFSAVYFGLRWL</sequence>
<keyword evidence="1" id="KW-1133">Transmembrane helix</keyword>
<protein>
    <recommendedName>
        <fullName evidence="4">Iron reductase</fullName>
    </recommendedName>
</protein>
<dbReference type="RefSeq" id="WP_044055654.1">
    <property type="nucleotide sequence ID" value="NZ_CBCSKJ010000005.1"/>
</dbReference>
<dbReference type="EMBL" id="CP008849">
    <property type="protein sequence ID" value="AIF97480.1"/>
    <property type="molecule type" value="Genomic_DNA"/>
</dbReference>
<feature type="transmembrane region" description="Helical" evidence="1">
    <location>
        <begin position="31"/>
        <end position="54"/>
    </location>
</feature>
<dbReference type="KEGG" id="aal:EP13_01495"/>
<dbReference type="eggNOG" id="ENOG50314M9">
    <property type="taxonomic scope" value="Bacteria"/>
</dbReference>
<keyword evidence="3" id="KW-1185">Reference proteome</keyword>
<evidence type="ECO:0000313" key="3">
    <source>
        <dbReference type="Proteomes" id="UP000056090"/>
    </source>
</evidence>
<evidence type="ECO:0008006" key="4">
    <source>
        <dbReference type="Google" id="ProtNLM"/>
    </source>
</evidence>
<proteinExistence type="predicted"/>
<accession>A0A075NXX2</accession>
<gene>
    <name evidence="2" type="ORF">EP13_01495</name>
</gene>
<dbReference type="GeneID" id="78253618"/>
<evidence type="ECO:0000256" key="1">
    <source>
        <dbReference type="SAM" id="Phobius"/>
    </source>
</evidence>
<keyword evidence="1" id="KW-0472">Membrane</keyword>
<reference evidence="2 3" key="1">
    <citation type="submission" date="2014-06" db="EMBL/GenBank/DDBJ databases">
        <title>Genomes of Alteromonas australica, a world apart.</title>
        <authorList>
            <person name="Gonzaga A."/>
            <person name="Lopez-Perez M."/>
            <person name="Rodriguez-Valera F."/>
        </authorList>
    </citation>
    <scope>NUCLEOTIDE SEQUENCE [LARGE SCALE GENOMIC DNA]</scope>
    <source>
        <strain evidence="2 3">H 17</strain>
    </source>
</reference>
<feature type="transmembrane region" description="Helical" evidence="1">
    <location>
        <begin position="225"/>
        <end position="249"/>
    </location>
</feature>
<keyword evidence="1" id="KW-0812">Transmembrane</keyword>
<feature type="transmembrane region" description="Helical" evidence="1">
    <location>
        <begin position="7"/>
        <end position="25"/>
    </location>
</feature>
<feature type="transmembrane region" description="Helical" evidence="1">
    <location>
        <begin position="75"/>
        <end position="93"/>
    </location>
</feature>
<name>A0A075NXX2_9ALTE</name>